<evidence type="ECO:0000313" key="8">
    <source>
        <dbReference type="Proteomes" id="UP000584642"/>
    </source>
</evidence>
<comment type="caution">
    <text evidence="7">The sequence shown here is derived from an EMBL/GenBank/DDBJ whole genome shotgun (WGS) entry which is preliminary data.</text>
</comment>
<name>A0ABX2TJD0_9PROT</name>
<dbReference type="EMBL" id="JABFDB010000025">
    <property type="protein sequence ID" value="NYZ23272.1"/>
    <property type="molecule type" value="Genomic_DNA"/>
</dbReference>
<evidence type="ECO:0000256" key="4">
    <source>
        <dbReference type="ARBA" id="ARBA00023136"/>
    </source>
</evidence>
<sequence>MAWRETRRTRDGAPVTAQDWQATDTVFQVPPADEATLLRNPMGLYVTAFGWSQRLSGDPLPSPVCCRSSSCPPRPRRRPCRRSSPHPRAPVRRRR</sequence>
<dbReference type="CDD" id="cd16425">
    <property type="entry name" value="TrbF"/>
    <property type="match status" value="1"/>
</dbReference>
<dbReference type="InterPro" id="IPR007430">
    <property type="entry name" value="VirB8"/>
</dbReference>
<dbReference type="Proteomes" id="UP000584642">
    <property type="component" value="Unassembled WGS sequence"/>
</dbReference>
<evidence type="ECO:0000313" key="7">
    <source>
        <dbReference type="EMBL" id="NYZ23272.1"/>
    </source>
</evidence>
<evidence type="ECO:0000259" key="6">
    <source>
        <dbReference type="Pfam" id="PF04335"/>
    </source>
</evidence>
<feature type="domain" description="Bacterial virulence protein VirB8" evidence="6">
    <location>
        <begin position="2"/>
        <end position="53"/>
    </location>
</feature>
<accession>A0ABX2TJD0</accession>
<organism evidence="7 8">
    <name type="scientific">Azospirillum oleiclasticum</name>
    <dbReference type="NCBI Taxonomy" id="2735135"/>
    <lineage>
        <taxon>Bacteria</taxon>
        <taxon>Pseudomonadati</taxon>
        <taxon>Pseudomonadota</taxon>
        <taxon>Alphaproteobacteria</taxon>
        <taxon>Rhodospirillales</taxon>
        <taxon>Azospirillaceae</taxon>
        <taxon>Azospirillum</taxon>
    </lineage>
</organism>
<proteinExistence type="predicted"/>
<reference evidence="7 8" key="1">
    <citation type="submission" date="2020-05" db="EMBL/GenBank/DDBJ databases">
        <title>Azospirillum oleiclasticum sp. nov, a nitrogen-fixing and heavy crude oil-emulsifying bacterium isolated from the crude oil of Yumen Oilfield.</title>
        <authorList>
            <person name="Wu D."/>
            <person name="Cai M."/>
            <person name="Zhang X."/>
        </authorList>
    </citation>
    <scope>NUCLEOTIDE SEQUENCE [LARGE SCALE GENOMIC DNA]</scope>
    <source>
        <strain evidence="7 8">ROY-1-1-2</strain>
    </source>
</reference>
<evidence type="ECO:0000256" key="5">
    <source>
        <dbReference type="SAM" id="MobiDB-lite"/>
    </source>
</evidence>
<protein>
    <submittedName>
        <fullName evidence="7">Type IV secretion system protein</fullName>
    </submittedName>
</protein>
<evidence type="ECO:0000256" key="2">
    <source>
        <dbReference type="ARBA" id="ARBA00022692"/>
    </source>
</evidence>
<keyword evidence="2" id="KW-0812">Transmembrane</keyword>
<feature type="region of interest" description="Disordered" evidence="5">
    <location>
        <begin position="58"/>
        <end position="95"/>
    </location>
</feature>
<dbReference type="Pfam" id="PF04335">
    <property type="entry name" value="VirB8"/>
    <property type="match status" value="1"/>
</dbReference>
<evidence type="ECO:0000256" key="1">
    <source>
        <dbReference type="ARBA" id="ARBA00004167"/>
    </source>
</evidence>
<keyword evidence="4" id="KW-0472">Membrane</keyword>
<dbReference type="InterPro" id="IPR035658">
    <property type="entry name" value="TrbF"/>
</dbReference>
<dbReference type="InterPro" id="IPR032710">
    <property type="entry name" value="NTF2-like_dom_sf"/>
</dbReference>
<keyword evidence="8" id="KW-1185">Reference proteome</keyword>
<feature type="compositionally biased region" description="Basic residues" evidence="5">
    <location>
        <begin position="74"/>
        <end position="95"/>
    </location>
</feature>
<comment type="subcellular location">
    <subcellularLocation>
        <location evidence="1">Membrane</location>
        <topology evidence="1">Single-pass membrane protein</topology>
    </subcellularLocation>
</comment>
<dbReference type="RefSeq" id="WP_180285040.1">
    <property type="nucleotide sequence ID" value="NZ_JABFDB010000025.1"/>
</dbReference>
<gene>
    <name evidence="7" type="ORF">HND93_26500</name>
</gene>
<keyword evidence="3" id="KW-1133">Transmembrane helix</keyword>
<evidence type="ECO:0000256" key="3">
    <source>
        <dbReference type="ARBA" id="ARBA00022989"/>
    </source>
</evidence>
<dbReference type="SUPFAM" id="SSF54427">
    <property type="entry name" value="NTF2-like"/>
    <property type="match status" value="1"/>
</dbReference>